<dbReference type="GO" id="GO:0005886">
    <property type="term" value="C:plasma membrane"/>
    <property type="evidence" value="ECO:0007669"/>
    <property type="project" value="UniProtKB-SubCell"/>
</dbReference>
<evidence type="ECO:0000256" key="2">
    <source>
        <dbReference type="ARBA" id="ARBA00022475"/>
    </source>
</evidence>
<dbReference type="Proteomes" id="UP000515152">
    <property type="component" value="Chromosome 9"/>
</dbReference>
<evidence type="ECO:0000256" key="8">
    <source>
        <dbReference type="ARBA" id="ARBA00023180"/>
    </source>
</evidence>
<dbReference type="InterPro" id="IPR000276">
    <property type="entry name" value="GPCR_Rhodpsn"/>
</dbReference>
<feature type="transmembrane region" description="Helical" evidence="10">
    <location>
        <begin position="68"/>
        <end position="87"/>
    </location>
</feature>
<keyword evidence="4 10" id="KW-1133">Transmembrane helix</keyword>
<evidence type="ECO:0000256" key="6">
    <source>
        <dbReference type="ARBA" id="ARBA00023136"/>
    </source>
</evidence>
<dbReference type="OrthoDB" id="6163051at2759"/>
<evidence type="ECO:0000256" key="5">
    <source>
        <dbReference type="ARBA" id="ARBA00023040"/>
    </source>
</evidence>
<dbReference type="Pfam" id="PF00001">
    <property type="entry name" value="7tm_1"/>
    <property type="match status" value="1"/>
</dbReference>
<dbReference type="PROSITE" id="PS50262">
    <property type="entry name" value="G_PROTEIN_RECEP_F1_2"/>
    <property type="match status" value="1"/>
</dbReference>
<dbReference type="InterPro" id="IPR017452">
    <property type="entry name" value="GPCR_Rhodpsn_7TM"/>
</dbReference>
<dbReference type="InterPro" id="IPR005394">
    <property type="entry name" value="P2Y12_rcpt"/>
</dbReference>
<keyword evidence="12" id="KW-1185">Reference proteome</keyword>
<dbReference type="PRINTS" id="PR00237">
    <property type="entry name" value="GPCRRHODOPSN"/>
</dbReference>
<keyword evidence="3 10" id="KW-0812">Transmembrane</keyword>
<sequence>MDDLAAPLFSSVMANTTSNVTCSRDNVLKTIVFPVLYSFLFLLGLSLNCLAVWVFFSIPSRSHFIIYLKNIVVADVLMTLTFPFKILADTNLASTGVRVFVCRVSSVLFYLTMYISIIFFGLISIDRCRKTLRPFVGTNAARLRNRKILSAAIWASLLALSLPNVVLTSHPPASHYFKCSDLKTEFGLRWHEVVNHVCQVIFWGNLVTVVVCYMLITKELYSSYARTRAQSSGGSSGSRKKSVRINVFLVLAVFFVCFVPFHFARVPYTMSQTRGRLFDCRHKLVFFQMKESTLWLSSLNSLLDPLIYFFLCKSFRTSLFSILHLGPGQCRKLRELGTDTNTATVHHRESSGPL</sequence>
<dbReference type="PRINTS" id="PR01157">
    <property type="entry name" value="P2YPURNOCPTR"/>
</dbReference>
<dbReference type="GO" id="GO:0001774">
    <property type="term" value="P:microglial cell activation"/>
    <property type="evidence" value="ECO:0007669"/>
    <property type="project" value="Ensembl"/>
</dbReference>
<accession>A0A6P8G2I8</accession>
<name>A0A6P8G2I8_CLUHA</name>
<dbReference type="SUPFAM" id="SSF81321">
    <property type="entry name" value="Family A G protein-coupled receptor-like"/>
    <property type="match status" value="1"/>
</dbReference>
<dbReference type="GO" id="GO:0010725">
    <property type="term" value="P:regulation of primitive erythrocyte differentiation"/>
    <property type="evidence" value="ECO:0007669"/>
    <property type="project" value="Ensembl"/>
</dbReference>
<keyword evidence="9" id="KW-0807">Transducer</keyword>
<dbReference type="PANTHER" id="PTHR24233">
    <property type="entry name" value="P2Y PURINOCEPTOR-RELATED G-PROTEIN COUPLED RECEPTOR"/>
    <property type="match status" value="1"/>
</dbReference>
<proteinExistence type="predicted"/>
<feature type="transmembrane region" description="Helical" evidence="10">
    <location>
        <begin position="148"/>
        <end position="167"/>
    </location>
</feature>
<feature type="transmembrane region" description="Helical" evidence="10">
    <location>
        <begin position="193"/>
        <end position="216"/>
    </location>
</feature>
<gene>
    <name evidence="13" type="primary">LOC105895775</name>
</gene>
<keyword evidence="5" id="KW-0297">G-protein coupled receptor</keyword>
<dbReference type="PRINTS" id="PR01569">
    <property type="entry name" value="P2Y12PRNCPTR"/>
</dbReference>
<feature type="transmembrane region" description="Helical" evidence="10">
    <location>
        <begin position="245"/>
        <end position="264"/>
    </location>
</feature>
<dbReference type="GO" id="GO:0045028">
    <property type="term" value="F:G protein-coupled purinergic nucleotide receptor activity"/>
    <property type="evidence" value="ECO:0007669"/>
    <property type="project" value="InterPro"/>
</dbReference>
<evidence type="ECO:0000256" key="9">
    <source>
        <dbReference type="ARBA" id="ARBA00023224"/>
    </source>
</evidence>
<feature type="domain" description="G-protein coupled receptors family 1 profile" evidence="11">
    <location>
        <begin position="47"/>
        <end position="308"/>
    </location>
</feature>
<dbReference type="Gene3D" id="1.20.1070.10">
    <property type="entry name" value="Rhodopsin 7-helix transmembrane proteins"/>
    <property type="match status" value="1"/>
</dbReference>
<evidence type="ECO:0000256" key="4">
    <source>
        <dbReference type="ARBA" id="ARBA00022989"/>
    </source>
</evidence>
<keyword evidence="8" id="KW-0325">Glycoprotein</keyword>
<dbReference type="RefSeq" id="XP_031429677.1">
    <property type="nucleotide sequence ID" value="XM_031573817.1"/>
</dbReference>
<dbReference type="AlphaFoldDB" id="A0A6P8G2I8"/>
<evidence type="ECO:0000256" key="1">
    <source>
        <dbReference type="ARBA" id="ARBA00004651"/>
    </source>
</evidence>
<evidence type="ECO:0000256" key="10">
    <source>
        <dbReference type="SAM" id="Phobius"/>
    </source>
</evidence>
<evidence type="ECO:0000256" key="7">
    <source>
        <dbReference type="ARBA" id="ARBA00023170"/>
    </source>
</evidence>
<keyword evidence="7" id="KW-0675">Receptor</keyword>
<dbReference type="KEGG" id="char:105895775"/>
<dbReference type="GO" id="GO:0007596">
    <property type="term" value="P:blood coagulation"/>
    <property type="evidence" value="ECO:0007669"/>
    <property type="project" value="InterPro"/>
</dbReference>
<keyword evidence="6 10" id="KW-0472">Membrane</keyword>
<feature type="transmembrane region" description="Helical" evidence="10">
    <location>
        <begin position="107"/>
        <end position="125"/>
    </location>
</feature>
<feature type="transmembrane region" description="Helical" evidence="10">
    <location>
        <begin position="35"/>
        <end position="56"/>
    </location>
</feature>
<evidence type="ECO:0000313" key="12">
    <source>
        <dbReference type="Proteomes" id="UP000515152"/>
    </source>
</evidence>
<evidence type="ECO:0000259" key="11">
    <source>
        <dbReference type="PROSITE" id="PS50262"/>
    </source>
</evidence>
<dbReference type="GeneID" id="105895775"/>
<evidence type="ECO:0000256" key="3">
    <source>
        <dbReference type="ARBA" id="ARBA00022692"/>
    </source>
</evidence>
<comment type="subcellular location">
    <subcellularLocation>
        <location evidence="1">Cell membrane</location>
        <topology evidence="1">Multi-pass membrane protein</topology>
    </subcellularLocation>
</comment>
<protein>
    <submittedName>
        <fullName evidence="13">P2Y purinoceptor 12-like</fullName>
    </submittedName>
</protein>
<dbReference type="FunFam" id="1.20.1070.10:FF:000049">
    <property type="entry name" value="G-protein coupled receptor 87"/>
    <property type="match status" value="1"/>
</dbReference>
<evidence type="ECO:0000313" key="13">
    <source>
        <dbReference type="RefSeq" id="XP_031429677.1"/>
    </source>
</evidence>
<reference evidence="13" key="1">
    <citation type="submission" date="2025-08" db="UniProtKB">
        <authorList>
            <consortium name="RefSeq"/>
        </authorList>
    </citation>
    <scope>IDENTIFICATION</scope>
</reference>
<keyword evidence="2" id="KW-1003">Cell membrane</keyword>
<organism evidence="12 13">
    <name type="scientific">Clupea harengus</name>
    <name type="common">Atlantic herring</name>
    <dbReference type="NCBI Taxonomy" id="7950"/>
    <lineage>
        <taxon>Eukaryota</taxon>
        <taxon>Metazoa</taxon>
        <taxon>Chordata</taxon>
        <taxon>Craniata</taxon>
        <taxon>Vertebrata</taxon>
        <taxon>Euteleostomi</taxon>
        <taxon>Actinopterygii</taxon>
        <taxon>Neopterygii</taxon>
        <taxon>Teleostei</taxon>
        <taxon>Clupei</taxon>
        <taxon>Clupeiformes</taxon>
        <taxon>Clupeoidei</taxon>
        <taxon>Clupeidae</taxon>
        <taxon>Clupea</taxon>
    </lineage>
</organism>
<dbReference type="PANTHER" id="PTHR24233:SF0">
    <property type="entry name" value="P2Y PURINOCEPTOR 12"/>
    <property type="match status" value="1"/>
</dbReference>